<organism evidence="1 2">
    <name type="scientific">Strongyloides papillosus</name>
    <name type="common">Intestinal threadworm</name>
    <dbReference type="NCBI Taxonomy" id="174720"/>
    <lineage>
        <taxon>Eukaryota</taxon>
        <taxon>Metazoa</taxon>
        <taxon>Ecdysozoa</taxon>
        <taxon>Nematoda</taxon>
        <taxon>Chromadorea</taxon>
        <taxon>Rhabditida</taxon>
        <taxon>Tylenchina</taxon>
        <taxon>Panagrolaimomorpha</taxon>
        <taxon>Strongyloidoidea</taxon>
        <taxon>Strongyloididae</taxon>
        <taxon>Strongyloides</taxon>
    </lineage>
</organism>
<proteinExistence type="predicted"/>
<evidence type="ECO:0000313" key="2">
    <source>
        <dbReference type="WBParaSite" id="SPAL_0000378000.1"/>
    </source>
</evidence>
<dbReference type="Proteomes" id="UP000046392">
    <property type="component" value="Unplaced"/>
</dbReference>
<dbReference type="WBParaSite" id="SPAL_0000378000.1">
    <property type="protein sequence ID" value="SPAL_0000378000.1"/>
    <property type="gene ID" value="SPAL_0000378000"/>
</dbReference>
<keyword evidence="1" id="KW-1185">Reference proteome</keyword>
<reference evidence="2" key="1">
    <citation type="submission" date="2017-02" db="UniProtKB">
        <authorList>
            <consortium name="WormBaseParasite"/>
        </authorList>
    </citation>
    <scope>IDENTIFICATION</scope>
</reference>
<dbReference type="AlphaFoldDB" id="A0A0N5BCN5"/>
<evidence type="ECO:0000313" key="1">
    <source>
        <dbReference type="Proteomes" id="UP000046392"/>
    </source>
</evidence>
<protein>
    <submittedName>
        <fullName evidence="2">DUF4817 domain-containing protein</fullName>
    </submittedName>
</protein>
<accession>A0A0N5BCN5</accession>
<sequence>MLNNSSYFIQTLSAPFKREGRASSVGHCFEYAQRYQSDPDRLTVYTAKSPKRYSPNMMRRRSMRTQILSAERQLHLAEWSNNR</sequence>
<name>A0A0N5BCN5_STREA</name>